<evidence type="ECO:0000256" key="2">
    <source>
        <dbReference type="ARBA" id="ARBA00022664"/>
    </source>
</evidence>
<dbReference type="GO" id="GO:0003723">
    <property type="term" value="F:RNA binding"/>
    <property type="evidence" value="ECO:0007669"/>
    <property type="project" value="InterPro"/>
</dbReference>
<dbReference type="GO" id="GO:0008380">
    <property type="term" value="P:RNA splicing"/>
    <property type="evidence" value="ECO:0007669"/>
    <property type="project" value="UniProtKB-KW"/>
</dbReference>
<keyword evidence="3" id="KW-0508">mRNA splicing</keyword>
<dbReference type="PROSITE" id="PS50128">
    <property type="entry name" value="SURP"/>
    <property type="match status" value="1"/>
</dbReference>
<sequence>MEKKTGSGLFVNDGSFMERFKQLQQEQPEKGVSGFKVSGATNPDASISKITSDVNVNDARKTTPVSSGKLAFSLKQKSKPVAAPIKLGEDEAEDEGPTKNAPEKVPAKRQRLFERVPEPILQRRDVAPIPPSDPAVKNVINKLAGFVAKNGRQFEHITRDRNPGDTPFKFLFDTSCPDYKYYEYRLNEEEKGQSQNKDSQSSRSDSTSSSAPRKSNFFERSHVHQPSNYQIPASALYELNDDTKSPVVSTHASSITRSSSFGESTAPPANDPIAMMEFYVKKAAQEERRRQPKQSKDEMPPPASLQGRGPPKKGHHMGDYIPLEELEKFMATCNDTAAQKAAKESAERSKIQADNVGHKLLSKMGWKEGEGLGSSKSGRADPVMAGNVKSDNLGVGADHPCEVTPEDDIYEQYKKRMMLGYRHRPNPLGNPRKAYY</sequence>
<dbReference type="SMART" id="SM00443">
    <property type="entry name" value="G_patch"/>
    <property type="match status" value="1"/>
</dbReference>
<keyword evidence="9" id="KW-1185">Reference proteome</keyword>
<feature type="region of interest" description="Disordered" evidence="5">
    <location>
        <begin position="188"/>
        <end position="225"/>
    </location>
</feature>
<feature type="compositionally biased region" description="Low complexity" evidence="5">
    <location>
        <begin position="249"/>
        <end position="260"/>
    </location>
</feature>
<feature type="region of interest" description="Disordered" evidence="5">
    <location>
        <begin position="22"/>
        <end position="47"/>
    </location>
</feature>
<comment type="subcellular location">
    <subcellularLocation>
        <location evidence="1">Nucleus</location>
    </subcellularLocation>
</comment>
<evidence type="ECO:0000256" key="5">
    <source>
        <dbReference type="SAM" id="MobiDB-lite"/>
    </source>
</evidence>
<dbReference type="InterPro" id="IPR000467">
    <property type="entry name" value="G_patch_dom"/>
</dbReference>
<protein>
    <recommendedName>
        <fullName evidence="10">SURP and G-patch domain-containing protein 1-like protein</fullName>
    </recommendedName>
</protein>
<comment type="caution">
    <text evidence="8">The sequence shown here is derived from an EMBL/GenBank/DDBJ whole genome shotgun (WGS) entry which is preliminary data.</text>
</comment>
<feature type="domain" description="G-patch" evidence="7">
    <location>
        <begin position="353"/>
        <end position="400"/>
    </location>
</feature>
<feature type="region of interest" description="Disordered" evidence="5">
    <location>
        <begin position="370"/>
        <end position="407"/>
    </location>
</feature>
<dbReference type="AlphaFoldDB" id="A0A7J7MUL5"/>
<evidence type="ECO:0000313" key="9">
    <source>
        <dbReference type="Proteomes" id="UP000541444"/>
    </source>
</evidence>
<dbReference type="SUPFAM" id="SSF109905">
    <property type="entry name" value="Surp module (SWAP domain)"/>
    <property type="match status" value="1"/>
</dbReference>
<dbReference type="GO" id="GO:0006397">
    <property type="term" value="P:mRNA processing"/>
    <property type="evidence" value="ECO:0007669"/>
    <property type="project" value="UniProtKB-KW"/>
</dbReference>
<evidence type="ECO:0008006" key="10">
    <source>
        <dbReference type="Google" id="ProtNLM"/>
    </source>
</evidence>
<dbReference type="SMART" id="SM00648">
    <property type="entry name" value="SWAP"/>
    <property type="match status" value="1"/>
</dbReference>
<feature type="compositionally biased region" description="Basic and acidic residues" evidence="5">
    <location>
        <begin position="284"/>
        <end position="299"/>
    </location>
</feature>
<name>A0A7J7MUL5_9MAGN</name>
<keyword evidence="4" id="KW-0539">Nucleus</keyword>
<dbReference type="InterPro" id="IPR000061">
    <property type="entry name" value="Surp"/>
</dbReference>
<dbReference type="PANTHER" id="PTHR23340">
    <property type="entry name" value="ARGININE/SERINE RICH SPLICING FACTOR SF4/14"/>
    <property type="match status" value="1"/>
</dbReference>
<dbReference type="PROSITE" id="PS50174">
    <property type="entry name" value="G_PATCH"/>
    <property type="match status" value="1"/>
</dbReference>
<evidence type="ECO:0000256" key="4">
    <source>
        <dbReference type="ARBA" id="ARBA00023242"/>
    </source>
</evidence>
<dbReference type="Proteomes" id="UP000541444">
    <property type="component" value="Unassembled WGS sequence"/>
</dbReference>
<feature type="compositionally biased region" description="Basic and acidic residues" evidence="5">
    <location>
        <begin position="101"/>
        <end position="116"/>
    </location>
</feature>
<evidence type="ECO:0000259" key="6">
    <source>
        <dbReference type="PROSITE" id="PS50128"/>
    </source>
</evidence>
<keyword evidence="2" id="KW-0507">mRNA processing</keyword>
<dbReference type="InterPro" id="IPR040169">
    <property type="entry name" value="SUGP1/2"/>
</dbReference>
<dbReference type="Pfam" id="PF01805">
    <property type="entry name" value="Surp"/>
    <property type="match status" value="1"/>
</dbReference>
<evidence type="ECO:0000256" key="3">
    <source>
        <dbReference type="ARBA" id="ARBA00023187"/>
    </source>
</evidence>
<dbReference type="PANTHER" id="PTHR23340:SF0">
    <property type="entry name" value="SURP AND G-PATCH DOMAIN-CONTAINING PROTEIN 1 ISOFORM X1"/>
    <property type="match status" value="1"/>
</dbReference>
<evidence type="ECO:0000259" key="7">
    <source>
        <dbReference type="PROSITE" id="PS50174"/>
    </source>
</evidence>
<feature type="region of interest" description="Disordered" evidence="5">
    <location>
        <begin position="76"/>
        <end position="116"/>
    </location>
</feature>
<dbReference type="InterPro" id="IPR035967">
    <property type="entry name" value="SWAP/Surp_sf"/>
</dbReference>
<feature type="compositionally biased region" description="Low complexity" evidence="5">
    <location>
        <begin position="194"/>
        <end position="215"/>
    </location>
</feature>
<reference evidence="8 9" key="1">
    <citation type="journal article" date="2020" name="IScience">
        <title>Genome Sequencing of the Endangered Kingdonia uniflora (Circaeasteraceae, Ranunculales) Reveals Potential Mechanisms of Evolutionary Specialization.</title>
        <authorList>
            <person name="Sun Y."/>
            <person name="Deng T."/>
            <person name="Zhang A."/>
            <person name="Moore M.J."/>
            <person name="Landis J.B."/>
            <person name="Lin N."/>
            <person name="Zhang H."/>
            <person name="Zhang X."/>
            <person name="Huang J."/>
            <person name="Zhang X."/>
            <person name="Sun H."/>
            <person name="Wang H."/>
        </authorList>
    </citation>
    <scope>NUCLEOTIDE SEQUENCE [LARGE SCALE GENOMIC DNA]</scope>
    <source>
        <strain evidence="8">TB1705</strain>
        <tissue evidence="8">Leaf</tissue>
    </source>
</reference>
<dbReference type="Pfam" id="PF01585">
    <property type="entry name" value="G-patch"/>
    <property type="match status" value="1"/>
</dbReference>
<evidence type="ECO:0000313" key="8">
    <source>
        <dbReference type="EMBL" id="KAF6158621.1"/>
    </source>
</evidence>
<dbReference type="OrthoDB" id="4822at2759"/>
<evidence type="ECO:0000256" key="1">
    <source>
        <dbReference type="ARBA" id="ARBA00004123"/>
    </source>
</evidence>
<dbReference type="GO" id="GO:0005654">
    <property type="term" value="C:nucleoplasm"/>
    <property type="evidence" value="ECO:0007669"/>
    <property type="project" value="TreeGrafter"/>
</dbReference>
<gene>
    <name evidence="8" type="ORF">GIB67_040135</name>
</gene>
<accession>A0A7J7MUL5</accession>
<feature type="domain" description="SURP motif" evidence="6">
    <location>
        <begin position="139"/>
        <end position="182"/>
    </location>
</feature>
<organism evidence="8 9">
    <name type="scientific">Kingdonia uniflora</name>
    <dbReference type="NCBI Taxonomy" id="39325"/>
    <lineage>
        <taxon>Eukaryota</taxon>
        <taxon>Viridiplantae</taxon>
        <taxon>Streptophyta</taxon>
        <taxon>Embryophyta</taxon>
        <taxon>Tracheophyta</taxon>
        <taxon>Spermatophyta</taxon>
        <taxon>Magnoliopsida</taxon>
        <taxon>Ranunculales</taxon>
        <taxon>Circaeasteraceae</taxon>
        <taxon>Kingdonia</taxon>
    </lineage>
</organism>
<feature type="region of interest" description="Disordered" evidence="5">
    <location>
        <begin position="246"/>
        <end position="272"/>
    </location>
</feature>
<proteinExistence type="predicted"/>
<dbReference type="Gene3D" id="1.10.10.790">
    <property type="entry name" value="Surp module"/>
    <property type="match status" value="1"/>
</dbReference>
<dbReference type="EMBL" id="JACGCM010001219">
    <property type="protein sequence ID" value="KAF6158621.1"/>
    <property type="molecule type" value="Genomic_DNA"/>
</dbReference>
<feature type="region of interest" description="Disordered" evidence="5">
    <location>
        <begin position="284"/>
        <end position="318"/>
    </location>
</feature>